<dbReference type="EMBL" id="CAXIEN010000253">
    <property type="protein sequence ID" value="CAL1289696.1"/>
    <property type="molecule type" value="Genomic_DNA"/>
</dbReference>
<name>A0AAV2B074_9ARAC</name>
<gene>
    <name evidence="1" type="ORF">LARSCL_LOCUS16083</name>
</gene>
<organism evidence="1 2">
    <name type="scientific">Larinioides sclopetarius</name>
    <dbReference type="NCBI Taxonomy" id="280406"/>
    <lineage>
        <taxon>Eukaryota</taxon>
        <taxon>Metazoa</taxon>
        <taxon>Ecdysozoa</taxon>
        <taxon>Arthropoda</taxon>
        <taxon>Chelicerata</taxon>
        <taxon>Arachnida</taxon>
        <taxon>Araneae</taxon>
        <taxon>Araneomorphae</taxon>
        <taxon>Entelegynae</taxon>
        <taxon>Araneoidea</taxon>
        <taxon>Araneidae</taxon>
        <taxon>Larinioides</taxon>
    </lineage>
</organism>
<reference evidence="1 2" key="1">
    <citation type="submission" date="2024-04" db="EMBL/GenBank/DDBJ databases">
        <authorList>
            <person name="Rising A."/>
            <person name="Reimegard J."/>
            <person name="Sonavane S."/>
            <person name="Akerstrom W."/>
            <person name="Nylinder S."/>
            <person name="Hedman E."/>
            <person name="Kallberg Y."/>
        </authorList>
    </citation>
    <scope>NUCLEOTIDE SEQUENCE [LARGE SCALE GENOMIC DNA]</scope>
</reference>
<protein>
    <submittedName>
        <fullName evidence="1">Uncharacterized protein</fullName>
    </submittedName>
</protein>
<evidence type="ECO:0000313" key="1">
    <source>
        <dbReference type="EMBL" id="CAL1289696.1"/>
    </source>
</evidence>
<evidence type="ECO:0000313" key="2">
    <source>
        <dbReference type="Proteomes" id="UP001497382"/>
    </source>
</evidence>
<proteinExistence type="predicted"/>
<sequence length="35" mass="3959">MCQLLICNTGTKDTTVKGNCYIFGNIVHFVDLRHC</sequence>
<dbReference type="Proteomes" id="UP001497382">
    <property type="component" value="Unassembled WGS sequence"/>
</dbReference>
<dbReference type="AlphaFoldDB" id="A0AAV2B074"/>
<accession>A0AAV2B074</accession>
<keyword evidence="2" id="KW-1185">Reference proteome</keyword>
<comment type="caution">
    <text evidence="1">The sequence shown here is derived from an EMBL/GenBank/DDBJ whole genome shotgun (WGS) entry which is preliminary data.</text>
</comment>